<evidence type="ECO:0000256" key="2">
    <source>
        <dbReference type="ARBA" id="ARBA00022617"/>
    </source>
</evidence>
<dbReference type="FunFam" id="1.10.630.10:FF:000018">
    <property type="entry name" value="Cytochrome P450 monooxygenase"/>
    <property type="match status" value="1"/>
</dbReference>
<evidence type="ECO:0000256" key="7">
    <source>
        <dbReference type="RuleBase" id="RU000461"/>
    </source>
</evidence>
<dbReference type="GO" id="GO:0004497">
    <property type="term" value="F:monooxygenase activity"/>
    <property type="evidence" value="ECO:0007669"/>
    <property type="project" value="UniProtKB-KW"/>
</dbReference>
<dbReference type="Pfam" id="PF00067">
    <property type="entry name" value="p450"/>
    <property type="match status" value="1"/>
</dbReference>
<evidence type="ECO:0000256" key="5">
    <source>
        <dbReference type="ARBA" id="ARBA00023004"/>
    </source>
</evidence>
<dbReference type="GO" id="GO:0020037">
    <property type="term" value="F:heme binding"/>
    <property type="evidence" value="ECO:0007669"/>
    <property type="project" value="InterPro"/>
</dbReference>
<evidence type="ECO:0000256" key="3">
    <source>
        <dbReference type="ARBA" id="ARBA00022723"/>
    </source>
</evidence>
<keyword evidence="6 7" id="KW-0503">Monooxygenase</keyword>
<evidence type="ECO:0000313" key="9">
    <source>
        <dbReference type="EMBL" id="GES05849.1"/>
    </source>
</evidence>
<feature type="region of interest" description="Disordered" evidence="8">
    <location>
        <begin position="1"/>
        <end position="30"/>
    </location>
</feature>
<protein>
    <submittedName>
        <fullName evidence="9">Cytochrome P450</fullName>
    </submittedName>
</protein>
<evidence type="ECO:0000256" key="8">
    <source>
        <dbReference type="SAM" id="MobiDB-lite"/>
    </source>
</evidence>
<dbReference type="GO" id="GO:0016705">
    <property type="term" value="F:oxidoreductase activity, acting on paired donors, with incorporation or reduction of molecular oxygen"/>
    <property type="evidence" value="ECO:0007669"/>
    <property type="project" value="InterPro"/>
</dbReference>
<dbReference type="PANTHER" id="PTHR46696:SF6">
    <property type="entry name" value="P450, PUTATIVE (EUROFUNG)-RELATED"/>
    <property type="match status" value="1"/>
</dbReference>
<dbReference type="InterPro" id="IPR036396">
    <property type="entry name" value="Cyt_P450_sf"/>
</dbReference>
<keyword evidence="5 7" id="KW-0408">Iron</keyword>
<dbReference type="InterPro" id="IPR017972">
    <property type="entry name" value="Cyt_P450_CS"/>
</dbReference>
<evidence type="ECO:0000313" key="10">
    <source>
        <dbReference type="Proteomes" id="UP000334990"/>
    </source>
</evidence>
<dbReference type="CDD" id="cd11030">
    <property type="entry name" value="CYP105-like"/>
    <property type="match status" value="1"/>
</dbReference>
<name>A0A5M3WBU0_9ACTN</name>
<dbReference type="InterPro" id="IPR002397">
    <property type="entry name" value="Cyt_P450_B"/>
</dbReference>
<dbReference type="SUPFAM" id="SSF48264">
    <property type="entry name" value="Cytochrome P450"/>
    <property type="match status" value="1"/>
</dbReference>
<keyword evidence="2 7" id="KW-0349">Heme</keyword>
<comment type="similarity">
    <text evidence="1 7">Belongs to the cytochrome P450 family.</text>
</comment>
<dbReference type="InterPro" id="IPR001128">
    <property type="entry name" value="Cyt_P450"/>
</dbReference>
<dbReference type="PRINTS" id="PR00359">
    <property type="entry name" value="BP450"/>
</dbReference>
<accession>A0A5M3WBU0</accession>
<sequence>MLPLHMRRQEFHPDPELATAREQPGLRQVPTPYGPQAWLVTRYDDVRTVLRNAELFSYASGINLPPMSEEQAKRLRAGALLMMDPPDHTRLRRMLTPEFTMRRIRRLEPRVREIVSNHLDAMESTGAPADLISQFATPIPSLVICELLGVPYEDRDSFQALSVAVLDFNLPPQERGKAQMALSAYMGELVARARVEPGEDLLGMLIREHGDDLSTDELVGIGGLLLVAGHETTANMIGLGTLALLRHPEQLDLFRKDPDKVDGTVEELLRWLTIIHQGATKVAMADTEIAGVPIAKGDVVVVSLPAANRDPALVEDPDRFDIERPDLAHVAFGYGAHHCIGAPLARMEMRIAFPALFERFPGLREAGEPEFRSFNVVYGLSAFPVAW</sequence>
<dbReference type="Gene3D" id="1.10.630.10">
    <property type="entry name" value="Cytochrome P450"/>
    <property type="match status" value="1"/>
</dbReference>
<dbReference type="PRINTS" id="PR00385">
    <property type="entry name" value="P450"/>
</dbReference>
<dbReference type="EMBL" id="BLAD01000115">
    <property type="protein sequence ID" value="GES05849.1"/>
    <property type="molecule type" value="Genomic_DNA"/>
</dbReference>
<organism evidence="9 10">
    <name type="scientific">Acrocarpospora corrugata</name>
    <dbReference type="NCBI Taxonomy" id="35763"/>
    <lineage>
        <taxon>Bacteria</taxon>
        <taxon>Bacillati</taxon>
        <taxon>Actinomycetota</taxon>
        <taxon>Actinomycetes</taxon>
        <taxon>Streptosporangiales</taxon>
        <taxon>Streptosporangiaceae</taxon>
        <taxon>Acrocarpospora</taxon>
    </lineage>
</organism>
<dbReference type="Proteomes" id="UP000334990">
    <property type="component" value="Unassembled WGS sequence"/>
</dbReference>
<keyword evidence="4 7" id="KW-0560">Oxidoreductase</keyword>
<proteinExistence type="inferred from homology"/>
<evidence type="ECO:0000256" key="6">
    <source>
        <dbReference type="ARBA" id="ARBA00023033"/>
    </source>
</evidence>
<keyword evidence="10" id="KW-1185">Reference proteome</keyword>
<dbReference type="GO" id="GO:0005506">
    <property type="term" value="F:iron ion binding"/>
    <property type="evidence" value="ECO:0007669"/>
    <property type="project" value="InterPro"/>
</dbReference>
<gene>
    <name evidence="9" type="ORF">Acor_79180</name>
</gene>
<dbReference type="PROSITE" id="PS00086">
    <property type="entry name" value="CYTOCHROME_P450"/>
    <property type="match status" value="1"/>
</dbReference>
<dbReference type="AlphaFoldDB" id="A0A5M3WBU0"/>
<evidence type="ECO:0000256" key="1">
    <source>
        <dbReference type="ARBA" id="ARBA00010617"/>
    </source>
</evidence>
<dbReference type="RefSeq" id="WP_246239753.1">
    <property type="nucleotide sequence ID" value="NZ_BAAABN010000052.1"/>
</dbReference>
<reference evidence="9 10" key="1">
    <citation type="submission" date="2019-10" db="EMBL/GenBank/DDBJ databases">
        <title>Whole genome shotgun sequence of Acrocarpospora corrugata NBRC 13972.</title>
        <authorList>
            <person name="Ichikawa N."/>
            <person name="Kimura A."/>
            <person name="Kitahashi Y."/>
            <person name="Komaki H."/>
            <person name="Oguchi A."/>
        </authorList>
    </citation>
    <scope>NUCLEOTIDE SEQUENCE [LARGE SCALE GENOMIC DNA]</scope>
    <source>
        <strain evidence="9 10">NBRC 13972</strain>
    </source>
</reference>
<dbReference type="PANTHER" id="PTHR46696">
    <property type="entry name" value="P450, PUTATIVE (EUROFUNG)-RELATED"/>
    <property type="match status" value="1"/>
</dbReference>
<evidence type="ECO:0000256" key="4">
    <source>
        <dbReference type="ARBA" id="ARBA00023002"/>
    </source>
</evidence>
<comment type="caution">
    <text evidence="9">The sequence shown here is derived from an EMBL/GenBank/DDBJ whole genome shotgun (WGS) entry which is preliminary data.</text>
</comment>
<keyword evidence="3 7" id="KW-0479">Metal-binding</keyword>